<protein>
    <submittedName>
        <fullName evidence="2">Methyltransferase, FkbM family</fullName>
    </submittedName>
</protein>
<sequence>MVTPSPALVPLGAHTQLVQTRHGWMLANPNDFYLGRALIEYGECSELESAVLRQLLVQPGIVVEVGANIGVHTIMLAREAQARRQVLVAFEPQPVIFQNLCANLAANGVRNVLAWPYACGAAAGTLYFAQPDYDALGNFGGVSMQTEAAANTLPVPCVRLDDALRSHTVGLLKLDVEGFELNALLGAEETIARSRPVIYVENDRLDRSQALIEWLWSKEYRLWWHLPPLFNPDNFFERAENIYGRLLSCNMLALPRELEMEIDGFVEVTDSATHALMSLSS</sequence>
<feature type="domain" description="Methyltransferase FkbM" evidence="1">
    <location>
        <begin position="64"/>
        <end position="221"/>
    </location>
</feature>
<dbReference type="PANTHER" id="PTHR34203:SF15">
    <property type="entry name" value="SLL1173 PROTEIN"/>
    <property type="match status" value="1"/>
</dbReference>
<gene>
    <name evidence="2" type="ORF">SAMN05192563_104747</name>
</gene>
<dbReference type="AlphaFoldDB" id="A0A1I7EQD7"/>
<dbReference type="InterPro" id="IPR029063">
    <property type="entry name" value="SAM-dependent_MTases_sf"/>
</dbReference>
<organism evidence="2 3">
    <name type="scientific">Paraburkholderia aspalathi</name>
    <dbReference type="NCBI Taxonomy" id="1324617"/>
    <lineage>
        <taxon>Bacteria</taxon>
        <taxon>Pseudomonadati</taxon>
        <taxon>Pseudomonadota</taxon>
        <taxon>Betaproteobacteria</taxon>
        <taxon>Burkholderiales</taxon>
        <taxon>Burkholderiaceae</taxon>
        <taxon>Paraburkholderia</taxon>
    </lineage>
</organism>
<dbReference type="Proteomes" id="UP000198844">
    <property type="component" value="Unassembled WGS sequence"/>
</dbReference>
<evidence type="ECO:0000259" key="1">
    <source>
        <dbReference type="Pfam" id="PF05050"/>
    </source>
</evidence>
<dbReference type="EMBL" id="FPBH01000047">
    <property type="protein sequence ID" value="SFU26134.1"/>
    <property type="molecule type" value="Genomic_DNA"/>
</dbReference>
<dbReference type="Gene3D" id="3.40.50.150">
    <property type="entry name" value="Vaccinia Virus protein VP39"/>
    <property type="match status" value="1"/>
</dbReference>
<dbReference type="RefSeq" id="WP_234487843.1">
    <property type="nucleotide sequence ID" value="NZ_CAJNBE010000028.1"/>
</dbReference>
<dbReference type="SUPFAM" id="SSF53335">
    <property type="entry name" value="S-adenosyl-L-methionine-dependent methyltransferases"/>
    <property type="match status" value="1"/>
</dbReference>
<evidence type="ECO:0000313" key="2">
    <source>
        <dbReference type="EMBL" id="SFU26134.1"/>
    </source>
</evidence>
<reference evidence="2 3" key="1">
    <citation type="submission" date="2016-10" db="EMBL/GenBank/DDBJ databases">
        <authorList>
            <person name="de Groot N.N."/>
        </authorList>
    </citation>
    <scope>NUCLEOTIDE SEQUENCE [LARGE SCALE GENOMIC DNA]</scope>
    <source>
        <strain evidence="2 3">LMG 27731</strain>
    </source>
</reference>
<dbReference type="PANTHER" id="PTHR34203">
    <property type="entry name" value="METHYLTRANSFERASE, FKBM FAMILY PROTEIN"/>
    <property type="match status" value="1"/>
</dbReference>
<name>A0A1I7EQD7_9BURK</name>
<proteinExistence type="predicted"/>
<dbReference type="NCBIfam" id="TIGR01444">
    <property type="entry name" value="fkbM_fam"/>
    <property type="match status" value="1"/>
</dbReference>
<dbReference type="GO" id="GO:0008168">
    <property type="term" value="F:methyltransferase activity"/>
    <property type="evidence" value="ECO:0007669"/>
    <property type="project" value="UniProtKB-KW"/>
</dbReference>
<dbReference type="Pfam" id="PF05050">
    <property type="entry name" value="Methyltransf_21"/>
    <property type="match status" value="1"/>
</dbReference>
<dbReference type="InterPro" id="IPR052514">
    <property type="entry name" value="SAM-dependent_MTase"/>
</dbReference>
<keyword evidence="2" id="KW-0808">Transferase</keyword>
<evidence type="ECO:0000313" key="3">
    <source>
        <dbReference type="Proteomes" id="UP000198844"/>
    </source>
</evidence>
<accession>A0A1I7EQD7</accession>
<dbReference type="GO" id="GO:0032259">
    <property type="term" value="P:methylation"/>
    <property type="evidence" value="ECO:0007669"/>
    <property type="project" value="UniProtKB-KW"/>
</dbReference>
<keyword evidence="2" id="KW-0489">Methyltransferase</keyword>
<dbReference type="InterPro" id="IPR006342">
    <property type="entry name" value="FkbM_mtfrase"/>
</dbReference>